<name>A0AAD4D1G7_9FUNG</name>
<protein>
    <submittedName>
        <fullName evidence="1">Uncharacterized protein</fullName>
    </submittedName>
</protein>
<organism evidence="1 2">
    <name type="scientific">Linnemannia exigua</name>
    <dbReference type="NCBI Taxonomy" id="604196"/>
    <lineage>
        <taxon>Eukaryota</taxon>
        <taxon>Fungi</taxon>
        <taxon>Fungi incertae sedis</taxon>
        <taxon>Mucoromycota</taxon>
        <taxon>Mortierellomycotina</taxon>
        <taxon>Mortierellomycetes</taxon>
        <taxon>Mortierellales</taxon>
        <taxon>Mortierellaceae</taxon>
        <taxon>Linnemannia</taxon>
    </lineage>
</organism>
<dbReference type="EMBL" id="JAAAIL010002995">
    <property type="protein sequence ID" value="KAG0253101.1"/>
    <property type="molecule type" value="Genomic_DNA"/>
</dbReference>
<accession>A0AAD4D1G7</accession>
<gene>
    <name evidence="1" type="ORF">BGZ95_006409</name>
</gene>
<evidence type="ECO:0000313" key="1">
    <source>
        <dbReference type="EMBL" id="KAG0253101.1"/>
    </source>
</evidence>
<comment type="caution">
    <text evidence="1">The sequence shown here is derived from an EMBL/GenBank/DDBJ whole genome shotgun (WGS) entry which is preliminary data.</text>
</comment>
<dbReference type="AlphaFoldDB" id="A0AAD4D1G7"/>
<dbReference type="Proteomes" id="UP001194580">
    <property type="component" value="Unassembled WGS sequence"/>
</dbReference>
<reference evidence="1" key="1">
    <citation type="journal article" date="2020" name="Fungal Divers.">
        <title>Resolving the Mortierellaceae phylogeny through synthesis of multi-gene phylogenetics and phylogenomics.</title>
        <authorList>
            <person name="Vandepol N."/>
            <person name="Liber J."/>
            <person name="Desiro A."/>
            <person name="Na H."/>
            <person name="Kennedy M."/>
            <person name="Barry K."/>
            <person name="Grigoriev I.V."/>
            <person name="Miller A.N."/>
            <person name="O'Donnell K."/>
            <person name="Stajich J.E."/>
            <person name="Bonito G."/>
        </authorList>
    </citation>
    <scope>NUCLEOTIDE SEQUENCE</scope>
    <source>
        <strain evidence="1">NRRL 28262</strain>
    </source>
</reference>
<feature type="non-terminal residue" evidence="1">
    <location>
        <position position="92"/>
    </location>
</feature>
<evidence type="ECO:0000313" key="2">
    <source>
        <dbReference type="Proteomes" id="UP001194580"/>
    </source>
</evidence>
<sequence length="92" mass="10506">MTTPHQRFRQGDAEELLAVRKDKTTGELYSLVIDIQETFPDALRFKVNGVVLNFLVDENEQRYEPKRIAHFPDDVIDITVVGPIATLENPPI</sequence>
<keyword evidence="2" id="KW-1185">Reference proteome</keyword>
<proteinExistence type="predicted"/>